<reference evidence="10" key="1">
    <citation type="submission" date="2020-12" db="EMBL/GenBank/DDBJ databases">
        <title>Geomonas sp. Red875, isolated from river sediment.</title>
        <authorList>
            <person name="Xu Z."/>
            <person name="Zhang Z."/>
            <person name="Masuda Y."/>
            <person name="Itoh H."/>
            <person name="Senoo K."/>
        </authorList>
    </citation>
    <scope>NUCLEOTIDE SEQUENCE</scope>
    <source>
        <strain evidence="10">Red875</strain>
    </source>
</reference>
<dbReference type="Pfam" id="PF02518">
    <property type="entry name" value="HATPase_c"/>
    <property type="match status" value="1"/>
</dbReference>
<keyword evidence="11" id="KW-1185">Reference proteome</keyword>
<evidence type="ECO:0000256" key="5">
    <source>
        <dbReference type="ARBA" id="ARBA00022777"/>
    </source>
</evidence>
<dbReference type="PRINTS" id="PR00344">
    <property type="entry name" value="BCTRLSENSOR"/>
</dbReference>
<proteinExistence type="predicted"/>
<keyword evidence="5 10" id="KW-0418">Kinase</keyword>
<dbReference type="Proteomes" id="UP000636888">
    <property type="component" value="Unassembled WGS sequence"/>
</dbReference>
<feature type="transmembrane region" description="Helical" evidence="8">
    <location>
        <begin position="40"/>
        <end position="66"/>
    </location>
</feature>
<organism evidence="10 11">
    <name type="scientific">Geomesophilobacter sediminis</name>
    <dbReference type="NCBI Taxonomy" id="2798584"/>
    <lineage>
        <taxon>Bacteria</taxon>
        <taxon>Pseudomonadati</taxon>
        <taxon>Thermodesulfobacteriota</taxon>
        <taxon>Desulfuromonadia</taxon>
        <taxon>Geobacterales</taxon>
        <taxon>Geobacteraceae</taxon>
        <taxon>Geomesophilobacter</taxon>
    </lineage>
</organism>
<name>A0A8J7M293_9BACT</name>
<dbReference type="SUPFAM" id="SSF55874">
    <property type="entry name" value="ATPase domain of HSP90 chaperone/DNA topoisomerase II/histidine kinase"/>
    <property type="match status" value="1"/>
</dbReference>
<evidence type="ECO:0000256" key="3">
    <source>
        <dbReference type="ARBA" id="ARBA00022553"/>
    </source>
</evidence>
<comment type="catalytic activity">
    <reaction evidence="1">
        <text>ATP + protein L-histidine = ADP + protein N-phospho-L-histidine.</text>
        <dbReference type="EC" id="2.7.13.3"/>
    </reaction>
</comment>
<sequence length="370" mass="40488">MGKRDLIRIATLITCVIGISLLHYLTPLRLPMLHDIFQRLYYLPIILAAFWFGFRGGLGCAILVTFCYAPHILFQWGGHLAMEMEKYLEVLLYNIVGGITGFLSQQEQARRQQLEATATGLEESYRQLRSQSETIISIEEQLRRAERLSALGELSAMLAHEIRNPLASIRGTAEILADDPSLGPQKREFLQILVKESDRLNHVVEDFLRIARPGPSTTVECDVVEELRNMVALLSAEARGRQVTLELRGTPVPPFRGDCERLRQAFMNLMLNAIQASPAGSTVVVATAPAEAGNAIAVSISDRGAGVDPALGDKIFEPFFTTKGGGTGLGLPITKTIVEGQGGRIEVRSEPGQGATFTVVLPLSRENLPG</sequence>
<dbReference type="InterPro" id="IPR036890">
    <property type="entry name" value="HATPase_C_sf"/>
</dbReference>
<evidence type="ECO:0000313" key="10">
    <source>
        <dbReference type="EMBL" id="MBJ6727258.1"/>
    </source>
</evidence>
<protein>
    <recommendedName>
        <fullName evidence="2">histidine kinase</fullName>
        <ecNumber evidence="2">2.7.13.3</ecNumber>
    </recommendedName>
</protein>
<evidence type="ECO:0000256" key="2">
    <source>
        <dbReference type="ARBA" id="ARBA00012438"/>
    </source>
</evidence>
<dbReference type="InterPro" id="IPR003594">
    <property type="entry name" value="HATPase_dom"/>
</dbReference>
<keyword evidence="8" id="KW-1133">Transmembrane helix</keyword>
<dbReference type="PANTHER" id="PTHR43711">
    <property type="entry name" value="TWO-COMPONENT HISTIDINE KINASE"/>
    <property type="match status" value="1"/>
</dbReference>
<evidence type="ECO:0000256" key="6">
    <source>
        <dbReference type="ARBA" id="ARBA00023012"/>
    </source>
</evidence>
<gene>
    <name evidence="10" type="ORF">JFN93_21310</name>
</gene>
<evidence type="ECO:0000256" key="1">
    <source>
        <dbReference type="ARBA" id="ARBA00000085"/>
    </source>
</evidence>
<keyword evidence="8" id="KW-0472">Membrane</keyword>
<dbReference type="Pfam" id="PF00512">
    <property type="entry name" value="HisKA"/>
    <property type="match status" value="1"/>
</dbReference>
<feature type="domain" description="Histidine kinase" evidence="9">
    <location>
        <begin position="157"/>
        <end position="365"/>
    </location>
</feature>
<dbReference type="Gene3D" id="3.30.565.10">
    <property type="entry name" value="Histidine kinase-like ATPase, C-terminal domain"/>
    <property type="match status" value="1"/>
</dbReference>
<dbReference type="SMART" id="SM00388">
    <property type="entry name" value="HisKA"/>
    <property type="match status" value="1"/>
</dbReference>
<dbReference type="InterPro" id="IPR036097">
    <property type="entry name" value="HisK_dim/P_sf"/>
</dbReference>
<evidence type="ECO:0000259" key="9">
    <source>
        <dbReference type="PROSITE" id="PS50109"/>
    </source>
</evidence>
<dbReference type="InterPro" id="IPR003661">
    <property type="entry name" value="HisK_dim/P_dom"/>
</dbReference>
<evidence type="ECO:0000256" key="4">
    <source>
        <dbReference type="ARBA" id="ARBA00022679"/>
    </source>
</evidence>
<dbReference type="Gene3D" id="1.10.287.130">
    <property type="match status" value="1"/>
</dbReference>
<dbReference type="SMART" id="SM00387">
    <property type="entry name" value="HATPase_c"/>
    <property type="match status" value="1"/>
</dbReference>
<evidence type="ECO:0000256" key="7">
    <source>
        <dbReference type="SAM" id="Coils"/>
    </source>
</evidence>
<keyword evidence="7" id="KW-0175">Coiled coil</keyword>
<dbReference type="GO" id="GO:0000155">
    <property type="term" value="F:phosphorelay sensor kinase activity"/>
    <property type="evidence" value="ECO:0007669"/>
    <property type="project" value="InterPro"/>
</dbReference>
<keyword evidence="4" id="KW-0808">Transferase</keyword>
<feature type="coiled-coil region" evidence="7">
    <location>
        <begin position="104"/>
        <end position="148"/>
    </location>
</feature>
<dbReference type="InterPro" id="IPR050736">
    <property type="entry name" value="Sensor_HK_Regulatory"/>
</dbReference>
<feature type="transmembrane region" description="Helical" evidence="8">
    <location>
        <begin position="6"/>
        <end position="28"/>
    </location>
</feature>
<evidence type="ECO:0000256" key="8">
    <source>
        <dbReference type="SAM" id="Phobius"/>
    </source>
</evidence>
<dbReference type="EMBL" id="JAEMHM010000021">
    <property type="protein sequence ID" value="MBJ6727258.1"/>
    <property type="molecule type" value="Genomic_DNA"/>
</dbReference>
<dbReference type="AlphaFoldDB" id="A0A8J7M293"/>
<dbReference type="RefSeq" id="WP_199386167.1">
    <property type="nucleotide sequence ID" value="NZ_JAEMHM010000021.1"/>
</dbReference>
<comment type="caution">
    <text evidence="10">The sequence shown here is derived from an EMBL/GenBank/DDBJ whole genome shotgun (WGS) entry which is preliminary data.</text>
</comment>
<keyword evidence="6" id="KW-0902">Two-component regulatory system</keyword>
<dbReference type="PROSITE" id="PS50109">
    <property type="entry name" value="HIS_KIN"/>
    <property type="match status" value="1"/>
</dbReference>
<keyword evidence="8" id="KW-0812">Transmembrane</keyword>
<dbReference type="EC" id="2.7.13.3" evidence="2"/>
<dbReference type="SUPFAM" id="SSF47384">
    <property type="entry name" value="Homodimeric domain of signal transducing histidine kinase"/>
    <property type="match status" value="1"/>
</dbReference>
<accession>A0A8J7M293</accession>
<dbReference type="CDD" id="cd00082">
    <property type="entry name" value="HisKA"/>
    <property type="match status" value="1"/>
</dbReference>
<dbReference type="PANTHER" id="PTHR43711:SF1">
    <property type="entry name" value="HISTIDINE KINASE 1"/>
    <property type="match status" value="1"/>
</dbReference>
<evidence type="ECO:0000313" key="11">
    <source>
        <dbReference type="Proteomes" id="UP000636888"/>
    </source>
</evidence>
<dbReference type="InterPro" id="IPR004358">
    <property type="entry name" value="Sig_transdc_His_kin-like_C"/>
</dbReference>
<dbReference type="InterPro" id="IPR005467">
    <property type="entry name" value="His_kinase_dom"/>
</dbReference>
<keyword evidence="3" id="KW-0597">Phosphoprotein</keyword>